<organism evidence="1">
    <name type="scientific">Caudovirales sp. ctkvU4</name>
    <dbReference type="NCBI Taxonomy" id="2826783"/>
    <lineage>
        <taxon>Viruses</taxon>
        <taxon>Duplodnaviria</taxon>
        <taxon>Heunggongvirae</taxon>
        <taxon>Uroviricota</taxon>
        <taxon>Caudoviricetes</taxon>
    </lineage>
</organism>
<dbReference type="EMBL" id="BK015710">
    <property type="protein sequence ID" value="DAE21232.1"/>
    <property type="molecule type" value="Genomic_DNA"/>
</dbReference>
<sequence length="577" mass="67878">MELEEFNCHFSDEITQKIKLFARRALLSAGYDCLIVEEKENKKRAFCTHCKKWVEIPEDNRHTGSPQYIRKRGYQGVKYAGFEKGKIQICKSCRKRLNVYHAWRLDLGQLNVALSISIWQKSRIDKQAITMRRIEVNRSFSTKEIVKDTFVEMERYLFRMGKKTLRTKKRIYFYPTGESNYRAAEYGFVKSIKDRAAYNFSFTSIDPIAGEYFMDMTGFDHAIANTPFQYCSYKLVDLSSYQGRCGFDKGYPELLVQYLDLYSTRPWVEILIKNRLSSLIEEKLRDGEFRNVIDWRSSSIGRAVRKFTKQDLQDIRKLNDGKYNYEIIDGEKLSFLLLARQNLFSDLKINEVLEINGDEGLYGVSRKLRELNMKMAVSFTKFKAYCMKQRKIKKGYYQSLAMYLEDWLDYLKDAQKSNLDLQDSRNLWPKNLIAAHENIIKQMQTEKDRTLNEQIAALLPWRQEMFFFENKEYLIRPAESIAELIAEGKTLHHCVGSYAKEYAEGSTNILFLRQAASPEKSFVTMEVWEDGDKHYILVQIRAKMNADPPKDVKKLAQYFIKVVNDRAKEQKVRIRIA</sequence>
<protein>
    <submittedName>
        <fullName evidence="1">PcfJ like protein</fullName>
    </submittedName>
</protein>
<dbReference type="InterPro" id="IPR025586">
    <property type="entry name" value="PcfJ"/>
</dbReference>
<dbReference type="Pfam" id="PF14284">
    <property type="entry name" value="PcfJ"/>
    <property type="match status" value="1"/>
</dbReference>
<proteinExistence type="predicted"/>
<accession>A0A8S5QQ65</accession>
<evidence type="ECO:0000313" key="1">
    <source>
        <dbReference type="EMBL" id="DAE21232.1"/>
    </source>
</evidence>
<name>A0A8S5QQ65_9CAUD</name>
<reference evidence="1" key="1">
    <citation type="journal article" date="2021" name="Proc. Natl. Acad. Sci. U.S.A.">
        <title>A Catalog of Tens of Thousands of Viruses from Human Metagenomes Reveals Hidden Associations with Chronic Diseases.</title>
        <authorList>
            <person name="Tisza M.J."/>
            <person name="Buck C.B."/>
        </authorList>
    </citation>
    <scope>NUCLEOTIDE SEQUENCE</scope>
    <source>
        <strain evidence="1">CtkvU4</strain>
    </source>
</reference>